<dbReference type="Pfam" id="PF13279">
    <property type="entry name" value="4HBT_2"/>
    <property type="match status" value="1"/>
</dbReference>
<dbReference type="SUPFAM" id="SSF54637">
    <property type="entry name" value="Thioesterase/thiol ester dehydrase-isomerase"/>
    <property type="match status" value="1"/>
</dbReference>
<sequence length="147" mass="17076">MQSSYINNMEEWKKGFSFSVPVQVRFSETDMFGHMNNTVPITYFEYARIEFLKHLGLMGKWMQGDEEAIPVVADIQCDYVKQVYFEEQLSIFVKIENIGNSSLDLHYLAINNKEEVCFTGRGIIVQMSRQSGKSIRWNETQLQSVQA</sequence>
<dbReference type="EMBL" id="LILB01000001">
    <property type="protein sequence ID" value="KOO52393.1"/>
    <property type="molecule type" value="Genomic_DNA"/>
</dbReference>
<dbReference type="PANTHER" id="PTHR31793">
    <property type="entry name" value="4-HYDROXYBENZOYL-COA THIOESTERASE FAMILY MEMBER"/>
    <property type="match status" value="1"/>
</dbReference>
<dbReference type="Proteomes" id="UP000036867">
    <property type="component" value="Unassembled WGS sequence"/>
</dbReference>
<accession>A0A0M0LNV5</accession>
<dbReference type="GeneID" id="301136115"/>
<dbReference type="CDD" id="cd00586">
    <property type="entry name" value="4HBT"/>
    <property type="match status" value="1"/>
</dbReference>
<dbReference type="Gene3D" id="3.10.129.10">
    <property type="entry name" value="Hotdog Thioesterase"/>
    <property type="match status" value="1"/>
</dbReference>
<dbReference type="InterPro" id="IPR050563">
    <property type="entry name" value="4-hydroxybenzoyl-CoA_TE"/>
</dbReference>
<protein>
    <recommendedName>
        <fullName evidence="3">Thioesterase domain-containing protein</fullName>
    </recommendedName>
</protein>
<evidence type="ECO:0000313" key="1">
    <source>
        <dbReference type="EMBL" id="KOO52393.1"/>
    </source>
</evidence>
<dbReference type="InterPro" id="IPR029069">
    <property type="entry name" value="HotDog_dom_sf"/>
</dbReference>
<proteinExistence type="predicted"/>
<reference evidence="2" key="1">
    <citation type="submission" date="2015-08" db="EMBL/GenBank/DDBJ databases">
        <title>Fjat-10028 dsm 16317.</title>
        <authorList>
            <person name="Liu B."/>
            <person name="Wang J."/>
            <person name="Zhu Y."/>
            <person name="Liu G."/>
            <person name="Chen Q."/>
            <person name="Chen Z."/>
            <person name="Lan J."/>
            <person name="Che J."/>
            <person name="Ge C."/>
            <person name="Shi H."/>
            <person name="Pan Z."/>
            <person name="Liu X."/>
        </authorList>
    </citation>
    <scope>NUCLEOTIDE SEQUENCE [LARGE SCALE GENOMIC DNA]</scope>
    <source>
        <strain evidence="2">DSM 16317</strain>
    </source>
</reference>
<dbReference type="AlphaFoldDB" id="A0A0M0LNV5"/>
<evidence type="ECO:0008006" key="3">
    <source>
        <dbReference type="Google" id="ProtNLM"/>
    </source>
</evidence>
<evidence type="ECO:0000313" key="2">
    <source>
        <dbReference type="Proteomes" id="UP000036867"/>
    </source>
</evidence>
<keyword evidence="2" id="KW-1185">Reference proteome</keyword>
<dbReference type="STRING" id="263475.AMD00_08350"/>
<dbReference type="OrthoDB" id="9799036at2"/>
<name>A0A0M0LNV5_9BACL</name>
<gene>
    <name evidence="1" type="ORF">AMD00_08350</name>
</gene>
<dbReference type="PANTHER" id="PTHR31793:SF24">
    <property type="entry name" value="LONG-CHAIN ACYL-COA THIOESTERASE FADM"/>
    <property type="match status" value="1"/>
</dbReference>
<dbReference type="PATRIC" id="fig|263475.3.peg.2127"/>
<comment type="caution">
    <text evidence="1">The sequence shown here is derived from an EMBL/GenBank/DDBJ whole genome shotgun (WGS) entry which is preliminary data.</text>
</comment>
<organism evidence="1 2">
    <name type="scientific">Viridibacillus arvi</name>
    <dbReference type="NCBI Taxonomy" id="263475"/>
    <lineage>
        <taxon>Bacteria</taxon>
        <taxon>Bacillati</taxon>
        <taxon>Bacillota</taxon>
        <taxon>Bacilli</taxon>
        <taxon>Bacillales</taxon>
        <taxon>Caryophanaceae</taxon>
        <taxon>Viridibacillus</taxon>
    </lineage>
</organism>
<dbReference type="GO" id="GO:0047617">
    <property type="term" value="F:fatty acyl-CoA hydrolase activity"/>
    <property type="evidence" value="ECO:0007669"/>
    <property type="project" value="TreeGrafter"/>
</dbReference>
<dbReference type="RefSeq" id="WP_053416558.1">
    <property type="nucleotide sequence ID" value="NZ_JBCMHV010000005.1"/>
</dbReference>